<reference evidence="2" key="2">
    <citation type="journal article" date="2021" name="PeerJ">
        <title>Extensive microbial diversity within the chicken gut microbiome revealed by metagenomics and culture.</title>
        <authorList>
            <person name="Gilroy R."/>
            <person name="Ravi A."/>
            <person name="Getino M."/>
            <person name="Pursley I."/>
            <person name="Horton D.L."/>
            <person name="Alikhan N.F."/>
            <person name="Baker D."/>
            <person name="Gharbi K."/>
            <person name="Hall N."/>
            <person name="Watson M."/>
            <person name="Adriaenssens E.M."/>
            <person name="Foster-Nyarko E."/>
            <person name="Jarju S."/>
            <person name="Secka A."/>
            <person name="Antonio M."/>
            <person name="Oren A."/>
            <person name="Chaudhuri R.R."/>
            <person name="La Ragione R."/>
            <person name="Hildebrand F."/>
            <person name="Pallen M.J."/>
        </authorList>
    </citation>
    <scope>NUCLEOTIDE SEQUENCE</scope>
    <source>
        <strain evidence="2">ChiGjej1B1-1684</strain>
    </source>
</reference>
<evidence type="ECO:0000313" key="3">
    <source>
        <dbReference type="Proteomes" id="UP000824118"/>
    </source>
</evidence>
<name>A0A9D1LXV6_9FIRM</name>
<dbReference type="GO" id="GO:0009253">
    <property type="term" value="P:peptidoglycan catabolic process"/>
    <property type="evidence" value="ECO:0007669"/>
    <property type="project" value="InterPro"/>
</dbReference>
<dbReference type="Proteomes" id="UP000824118">
    <property type="component" value="Unassembled WGS sequence"/>
</dbReference>
<dbReference type="Pfam" id="PF01520">
    <property type="entry name" value="Amidase_3"/>
    <property type="match status" value="1"/>
</dbReference>
<sequence length="170" mass="18972">QEWNPYVDGGNEEYYMNLIADAMEPYLRASNIEFDRNSPEQTLTQAIEQSNKGNYDLHFAIHSNAAPENLAGKLSGADFYFYPTSSKGKEAATVISENYKKIYPNPSNVEIIPTTTLAEVKRTKAPAVLAEVAYHDNPTQAQWIRDNINEIGKKLAEGIALYLGVPFVEP</sequence>
<feature type="non-terminal residue" evidence="2">
    <location>
        <position position="1"/>
    </location>
</feature>
<comment type="caution">
    <text evidence="2">The sequence shown here is derived from an EMBL/GenBank/DDBJ whole genome shotgun (WGS) entry which is preliminary data.</text>
</comment>
<dbReference type="Gene3D" id="3.40.630.40">
    <property type="entry name" value="Zn-dependent exopeptidases"/>
    <property type="match status" value="1"/>
</dbReference>
<dbReference type="EMBL" id="DVNG01000040">
    <property type="protein sequence ID" value="HIU49981.1"/>
    <property type="molecule type" value="Genomic_DNA"/>
</dbReference>
<dbReference type="GO" id="GO:0008745">
    <property type="term" value="F:N-acetylmuramoyl-L-alanine amidase activity"/>
    <property type="evidence" value="ECO:0007669"/>
    <property type="project" value="InterPro"/>
</dbReference>
<evidence type="ECO:0000259" key="1">
    <source>
        <dbReference type="SMART" id="SM00646"/>
    </source>
</evidence>
<dbReference type="CDD" id="cd02696">
    <property type="entry name" value="MurNAc-LAA"/>
    <property type="match status" value="1"/>
</dbReference>
<accession>A0A9D1LXV6</accession>
<dbReference type="SUPFAM" id="SSF53187">
    <property type="entry name" value="Zn-dependent exopeptidases"/>
    <property type="match status" value="1"/>
</dbReference>
<dbReference type="SMART" id="SM00646">
    <property type="entry name" value="Ami_3"/>
    <property type="match status" value="1"/>
</dbReference>
<reference evidence="2" key="1">
    <citation type="submission" date="2020-10" db="EMBL/GenBank/DDBJ databases">
        <authorList>
            <person name="Gilroy R."/>
        </authorList>
    </citation>
    <scope>NUCLEOTIDE SEQUENCE</scope>
    <source>
        <strain evidence="2">ChiGjej1B1-1684</strain>
    </source>
</reference>
<feature type="domain" description="MurNAc-LAA" evidence="1">
    <location>
        <begin position="47"/>
        <end position="160"/>
    </location>
</feature>
<proteinExistence type="predicted"/>
<dbReference type="InterPro" id="IPR002508">
    <property type="entry name" value="MurNAc-LAA_cat"/>
</dbReference>
<evidence type="ECO:0000313" key="2">
    <source>
        <dbReference type="EMBL" id="HIU49981.1"/>
    </source>
</evidence>
<protein>
    <submittedName>
        <fullName evidence="2">N-acetylmuramoyl-L-alanine amidase</fullName>
    </submittedName>
</protein>
<organism evidence="2 3">
    <name type="scientific">Candidatus Limousia pullorum</name>
    <dbReference type="NCBI Taxonomy" id="2840860"/>
    <lineage>
        <taxon>Bacteria</taxon>
        <taxon>Bacillati</taxon>
        <taxon>Bacillota</taxon>
        <taxon>Clostridia</taxon>
        <taxon>Eubacteriales</taxon>
        <taxon>Oscillospiraceae</taxon>
        <taxon>Oscillospiraceae incertae sedis</taxon>
        <taxon>Candidatus Limousia</taxon>
    </lineage>
</organism>
<gene>
    <name evidence="2" type="ORF">IAD22_03095</name>
</gene>
<dbReference type="AlphaFoldDB" id="A0A9D1LXV6"/>